<dbReference type="PANTHER" id="PTHR33976:SF2">
    <property type="entry name" value="GLYCOPROTEIN MEMBRANE GPI-ANCHORED"/>
    <property type="match status" value="1"/>
</dbReference>
<keyword evidence="1" id="KW-0472">Membrane</keyword>
<keyword evidence="2" id="KW-0732">Signal</keyword>
<dbReference type="InterPro" id="IPR059083">
    <property type="entry name" value="At5g19230_dom"/>
</dbReference>
<reference evidence="5" key="1">
    <citation type="submission" date="2025-08" db="UniProtKB">
        <authorList>
            <consortium name="RefSeq"/>
        </authorList>
    </citation>
    <scope>IDENTIFICATION</scope>
    <source>
        <strain evidence="5">OHB3-1</strain>
    </source>
</reference>
<gene>
    <name evidence="5" type="primary">LOC111015330</name>
</gene>
<dbReference type="Proteomes" id="UP000504603">
    <property type="component" value="Unplaced"/>
</dbReference>
<dbReference type="Pfam" id="PF25884">
    <property type="entry name" value="At5g19230"/>
    <property type="match status" value="1"/>
</dbReference>
<evidence type="ECO:0000313" key="5">
    <source>
        <dbReference type="RefSeq" id="XP_022146018.1"/>
    </source>
</evidence>
<dbReference type="RefSeq" id="XP_022146018.1">
    <property type="nucleotide sequence ID" value="XM_022290326.1"/>
</dbReference>
<protein>
    <submittedName>
        <fullName evidence="5">Uncharacterized GPI-anchored protein At5g19250-like</fullName>
    </submittedName>
</protein>
<keyword evidence="4" id="KW-1185">Reference proteome</keyword>
<evidence type="ECO:0000256" key="1">
    <source>
        <dbReference type="SAM" id="Phobius"/>
    </source>
</evidence>
<organism evidence="4 5">
    <name type="scientific">Momordica charantia</name>
    <name type="common">Bitter gourd</name>
    <name type="synonym">Balsam pear</name>
    <dbReference type="NCBI Taxonomy" id="3673"/>
    <lineage>
        <taxon>Eukaryota</taxon>
        <taxon>Viridiplantae</taxon>
        <taxon>Streptophyta</taxon>
        <taxon>Embryophyta</taxon>
        <taxon>Tracheophyta</taxon>
        <taxon>Spermatophyta</taxon>
        <taxon>Magnoliopsida</taxon>
        <taxon>eudicotyledons</taxon>
        <taxon>Gunneridae</taxon>
        <taxon>Pentapetalae</taxon>
        <taxon>rosids</taxon>
        <taxon>fabids</taxon>
        <taxon>Cucurbitales</taxon>
        <taxon>Cucurbitaceae</taxon>
        <taxon>Momordiceae</taxon>
        <taxon>Momordica</taxon>
    </lineage>
</organism>
<evidence type="ECO:0000259" key="3">
    <source>
        <dbReference type="Pfam" id="PF25884"/>
    </source>
</evidence>
<sequence length="197" mass="21603">MASLFRLFNLFFFVALFNFIFMPNAVLCSVKDENILNAINKYRHSKNLSEFIINTNAACLARKLALRLRDEVCSSPDDFNKELTSETKLSDFHNLLPKCHINYNSSVDGIVLPACVPNPDPDSVVRNFTSSHDRQYLDDGNFTGAGVGTYDDWVVVVLSTNTSSGNFTNGGFSLAMDGGGSIGVMALLLGLFVSLLV</sequence>
<feature type="domain" description="Uncharacterized GPI-anchored protein At5g19230-like" evidence="3">
    <location>
        <begin position="32"/>
        <end position="158"/>
    </location>
</feature>
<feature type="transmembrane region" description="Helical" evidence="1">
    <location>
        <begin position="172"/>
        <end position="196"/>
    </location>
</feature>
<keyword evidence="1" id="KW-1133">Transmembrane helix</keyword>
<feature type="signal peptide" evidence="2">
    <location>
        <begin position="1"/>
        <end position="28"/>
    </location>
</feature>
<dbReference type="InterPro" id="IPR045285">
    <property type="entry name" value="At5g19230-like"/>
</dbReference>
<proteinExistence type="predicted"/>
<dbReference type="AlphaFoldDB" id="A0A6J1CXG4"/>
<dbReference type="KEGG" id="mcha:111015330"/>
<dbReference type="GeneID" id="111015330"/>
<name>A0A6J1CXG4_MOMCH</name>
<evidence type="ECO:0000313" key="4">
    <source>
        <dbReference type="Proteomes" id="UP000504603"/>
    </source>
</evidence>
<dbReference type="PANTHER" id="PTHR33976">
    <property type="entry name" value="OS07G0645000 PROTEIN"/>
    <property type="match status" value="1"/>
</dbReference>
<feature type="chain" id="PRO_5026792803" evidence="2">
    <location>
        <begin position="29"/>
        <end position="197"/>
    </location>
</feature>
<accession>A0A6J1CXG4</accession>
<evidence type="ECO:0000256" key="2">
    <source>
        <dbReference type="SAM" id="SignalP"/>
    </source>
</evidence>
<dbReference type="OrthoDB" id="753138at2759"/>
<keyword evidence="1" id="KW-0812">Transmembrane</keyword>